<accession>A0A0P0WQK3</accession>
<evidence type="ECO:0000259" key="2">
    <source>
        <dbReference type="Pfam" id="PF12274"/>
    </source>
</evidence>
<feature type="compositionally biased region" description="Basic and acidic residues" evidence="1">
    <location>
        <begin position="1"/>
        <end position="11"/>
    </location>
</feature>
<reference evidence="3 4" key="3">
    <citation type="journal article" date="2013" name="Rice">
        <title>Improvement of the Oryza sativa Nipponbare reference genome using next generation sequence and optical map data.</title>
        <authorList>
            <person name="Kawahara Y."/>
            <person name="de la Bastide M."/>
            <person name="Hamilton J.P."/>
            <person name="Kanamori H."/>
            <person name="McCombie W.R."/>
            <person name="Ouyang S."/>
            <person name="Schwartz D.C."/>
            <person name="Tanaka T."/>
            <person name="Wu J."/>
            <person name="Zhou S."/>
            <person name="Childs K.L."/>
            <person name="Davidson R.M."/>
            <person name="Lin H."/>
            <person name="Quesada-Ocampo L."/>
            <person name="Vaillancourt B."/>
            <person name="Sakai H."/>
            <person name="Lee S.S."/>
            <person name="Kim J."/>
            <person name="Numa H."/>
            <person name="Itoh T."/>
            <person name="Buell C.R."/>
            <person name="Matsumoto T."/>
        </authorList>
    </citation>
    <scope>NUCLEOTIDE SEQUENCE [LARGE SCALE GENOMIC DNA]</scope>
    <source>
        <strain evidence="4">cv. Nipponbare</strain>
    </source>
</reference>
<evidence type="ECO:0000256" key="1">
    <source>
        <dbReference type="SAM" id="MobiDB-lite"/>
    </source>
</evidence>
<evidence type="ECO:0000313" key="4">
    <source>
        <dbReference type="Proteomes" id="UP000059680"/>
    </source>
</evidence>
<sequence>GTESGEVERGRGKPALVPRPRWRGGWRSGGAERRCWLRRRRRRSDRWGRRRWIVGVIPIELLVLENYSIDRGTGPVLATPADISGAATDISHKDQDSGRLPSSHLHRQSESWATHGSDKEKEDEEVVQAKNEEVDSFIAAAEKTGPPQQNIDCTAAARRQANNYAKVALEHYNKDENNKIQYRFIKALKSCAIQTNESYGHVNFVASSSDSKEEFFFAEVCYDPKSNGLVPTCMVSLEENNRIGGLLGVGFVGCPDLLNPPVDNDHCYACDDRLKHPKDGTLFKGGHVAATGFYTSY</sequence>
<name>A0A0P0WQK3_ORYSJ</name>
<dbReference type="PANTHER" id="PTHR34710">
    <property type="entry name" value="OS03G0834100 PROTEIN"/>
    <property type="match status" value="1"/>
</dbReference>
<keyword evidence="4" id="KW-1185">Reference proteome</keyword>
<dbReference type="OMA" id="SESWATH"/>
<reference evidence="3 4" key="2">
    <citation type="journal article" date="2013" name="Plant Cell Physiol.">
        <title>Rice Annotation Project Database (RAP-DB): an integrative and interactive database for rice genomics.</title>
        <authorList>
            <person name="Sakai H."/>
            <person name="Lee S.S."/>
            <person name="Tanaka T."/>
            <person name="Numa H."/>
            <person name="Kim J."/>
            <person name="Kawahara Y."/>
            <person name="Wakimoto H."/>
            <person name="Yang C.C."/>
            <person name="Iwamoto M."/>
            <person name="Abe T."/>
            <person name="Yamada Y."/>
            <person name="Muto A."/>
            <person name="Inokuchi H."/>
            <person name="Ikemura T."/>
            <person name="Matsumoto T."/>
            <person name="Sasaki T."/>
            <person name="Itoh T."/>
        </authorList>
    </citation>
    <scope>NUCLEOTIDE SEQUENCE [LARGE SCALE GENOMIC DNA]</scope>
    <source>
        <strain evidence="4">cv. Nipponbare</strain>
    </source>
</reference>
<dbReference type="AlphaFoldDB" id="A0A0P0WQK3"/>
<feature type="non-terminal residue" evidence="3">
    <location>
        <position position="297"/>
    </location>
</feature>
<dbReference type="PaxDb" id="39947-A0A0P0WQK3"/>
<dbReference type="InParanoid" id="A0A0P0WQK3"/>
<feature type="region of interest" description="Disordered" evidence="1">
    <location>
        <begin position="1"/>
        <end position="28"/>
    </location>
</feature>
<dbReference type="FunCoup" id="A0A0P0WQK3">
    <property type="interactions" value="423"/>
</dbReference>
<feature type="region of interest" description="Disordered" evidence="1">
    <location>
        <begin position="88"/>
        <end position="124"/>
    </location>
</feature>
<dbReference type="EMBL" id="AP014961">
    <property type="protein sequence ID" value="BAS95158.1"/>
    <property type="molecule type" value="Genomic_DNA"/>
</dbReference>
<proteinExistence type="predicted"/>
<dbReference type="InterPro" id="IPR022059">
    <property type="entry name" value="DUF3615"/>
</dbReference>
<organism evidence="3 4">
    <name type="scientific">Oryza sativa subsp. japonica</name>
    <name type="common">Rice</name>
    <dbReference type="NCBI Taxonomy" id="39947"/>
    <lineage>
        <taxon>Eukaryota</taxon>
        <taxon>Viridiplantae</taxon>
        <taxon>Streptophyta</taxon>
        <taxon>Embryophyta</taxon>
        <taxon>Tracheophyta</taxon>
        <taxon>Spermatophyta</taxon>
        <taxon>Magnoliopsida</taxon>
        <taxon>Liliopsida</taxon>
        <taxon>Poales</taxon>
        <taxon>Poaceae</taxon>
        <taxon>BOP clade</taxon>
        <taxon>Oryzoideae</taxon>
        <taxon>Oryzeae</taxon>
        <taxon>Oryzinae</taxon>
        <taxon>Oryza</taxon>
        <taxon>Oryza sativa</taxon>
    </lineage>
</organism>
<evidence type="ECO:0000313" key="3">
    <source>
        <dbReference type="EMBL" id="BAS95158.1"/>
    </source>
</evidence>
<gene>
    <name evidence="3" type="ordered locus">Os05g0544900</name>
    <name evidence="3" type="ORF">OSNPB_050544900</name>
</gene>
<reference evidence="4" key="1">
    <citation type="journal article" date="2005" name="Nature">
        <title>The map-based sequence of the rice genome.</title>
        <authorList>
            <consortium name="International rice genome sequencing project (IRGSP)"/>
            <person name="Matsumoto T."/>
            <person name="Wu J."/>
            <person name="Kanamori H."/>
            <person name="Katayose Y."/>
            <person name="Fujisawa M."/>
            <person name="Namiki N."/>
            <person name="Mizuno H."/>
            <person name="Yamamoto K."/>
            <person name="Antonio B.A."/>
            <person name="Baba T."/>
            <person name="Sakata K."/>
            <person name="Nagamura Y."/>
            <person name="Aoki H."/>
            <person name="Arikawa K."/>
            <person name="Arita K."/>
            <person name="Bito T."/>
            <person name="Chiden Y."/>
            <person name="Fujitsuka N."/>
            <person name="Fukunaka R."/>
            <person name="Hamada M."/>
            <person name="Harada C."/>
            <person name="Hayashi A."/>
            <person name="Hijishita S."/>
            <person name="Honda M."/>
            <person name="Hosokawa S."/>
            <person name="Ichikawa Y."/>
            <person name="Idonuma A."/>
            <person name="Iijima M."/>
            <person name="Ikeda M."/>
            <person name="Ikeno M."/>
            <person name="Ito K."/>
            <person name="Ito S."/>
            <person name="Ito T."/>
            <person name="Ito Y."/>
            <person name="Ito Y."/>
            <person name="Iwabuchi A."/>
            <person name="Kamiya K."/>
            <person name="Karasawa W."/>
            <person name="Kurita K."/>
            <person name="Katagiri S."/>
            <person name="Kikuta A."/>
            <person name="Kobayashi H."/>
            <person name="Kobayashi N."/>
            <person name="Machita K."/>
            <person name="Maehara T."/>
            <person name="Masukawa M."/>
            <person name="Mizubayashi T."/>
            <person name="Mukai Y."/>
            <person name="Nagasaki H."/>
            <person name="Nagata Y."/>
            <person name="Naito S."/>
            <person name="Nakashima M."/>
            <person name="Nakama Y."/>
            <person name="Nakamichi Y."/>
            <person name="Nakamura M."/>
            <person name="Meguro A."/>
            <person name="Negishi M."/>
            <person name="Ohta I."/>
            <person name="Ohta T."/>
            <person name="Okamoto M."/>
            <person name="Ono N."/>
            <person name="Saji S."/>
            <person name="Sakaguchi M."/>
            <person name="Sakai K."/>
            <person name="Shibata M."/>
            <person name="Shimokawa T."/>
            <person name="Song J."/>
            <person name="Takazaki Y."/>
            <person name="Terasawa K."/>
            <person name="Tsugane M."/>
            <person name="Tsuji K."/>
            <person name="Ueda S."/>
            <person name="Waki K."/>
            <person name="Yamagata H."/>
            <person name="Yamamoto M."/>
            <person name="Yamamoto S."/>
            <person name="Yamane H."/>
            <person name="Yoshiki S."/>
            <person name="Yoshihara R."/>
            <person name="Yukawa K."/>
            <person name="Zhong H."/>
            <person name="Yano M."/>
            <person name="Yuan Q."/>
            <person name="Ouyang S."/>
            <person name="Liu J."/>
            <person name="Jones K.M."/>
            <person name="Gansberger K."/>
            <person name="Moffat K."/>
            <person name="Hill J."/>
            <person name="Bera J."/>
            <person name="Fadrosh D."/>
            <person name="Jin S."/>
            <person name="Johri S."/>
            <person name="Kim M."/>
            <person name="Overton L."/>
            <person name="Reardon M."/>
            <person name="Tsitrin T."/>
            <person name="Vuong H."/>
            <person name="Weaver B."/>
            <person name="Ciecko A."/>
            <person name="Tallon L."/>
            <person name="Jackson J."/>
            <person name="Pai G."/>
            <person name="Aken S.V."/>
            <person name="Utterback T."/>
            <person name="Reidmuller S."/>
            <person name="Feldblyum T."/>
            <person name="Hsiao J."/>
            <person name="Zismann V."/>
            <person name="Iobst S."/>
            <person name="de Vazeille A.R."/>
            <person name="Buell C.R."/>
            <person name="Ying K."/>
            <person name="Li Y."/>
            <person name="Lu T."/>
            <person name="Huang Y."/>
            <person name="Zhao Q."/>
            <person name="Feng Q."/>
            <person name="Zhang L."/>
            <person name="Zhu J."/>
            <person name="Weng Q."/>
            <person name="Mu J."/>
            <person name="Lu Y."/>
            <person name="Fan D."/>
            <person name="Liu Y."/>
            <person name="Guan J."/>
            <person name="Zhang Y."/>
            <person name="Yu S."/>
            <person name="Liu X."/>
            <person name="Zhang Y."/>
            <person name="Hong G."/>
            <person name="Han B."/>
            <person name="Choisne N."/>
            <person name="Demange N."/>
            <person name="Orjeda G."/>
            <person name="Samain S."/>
            <person name="Cattolico L."/>
            <person name="Pelletier E."/>
            <person name="Couloux A."/>
            <person name="Segurens B."/>
            <person name="Wincker P."/>
            <person name="D'Hont A."/>
            <person name="Scarpelli C."/>
            <person name="Weissenbach J."/>
            <person name="Salanoubat M."/>
            <person name="Quetier F."/>
            <person name="Yu Y."/>
            <person name="Kim H.R."/>
            <person name="Rambo T."/>
            <person name="Currie J."/>
            <person name="Collura K."/>
            <person name="Luo M."/>
            <person name="Yang T."/>
            <person name="Ammiraju J.S.S."/>
            <person name="Engler F."/>
            <person name="Soderlund C."/>
            <person name="Wing R.A."/>
            <person name="Palmer L.E."/>
            <person name="de la Bastide M."/>
            <person name="Spiegel L."/>
            <person name="Nascimento L."/>
            <person name="Zutavern T."/>
            <person name="O'Shaughnessy A."/>
            <person name="Dike S."/>
            <person name="Dedhia N."/>
            <person name="Preston R."/>
            <person name="Balija V."/>
            <person name="McCombie W.R."/>
            <person name="Chow T."/>
            <person name="Chen H."/>
            <person name="Chung M."/>
            <person name="Chen C."/>
            <person name="Shaw J."/>
            <person name="Wu H."/>
            <person name="Hsiao K."/>
            <person name="Chao Y."/>
            <person name="Chu M."/>
            <person name="Cheng C."/>
            <person name="Hour A."/>
            <person name="Lee P."/>
            <person name="Lin S."/>
            <person name="Lin Y."/>
            <person name="Liou J."/>
            <person name="Liu S."/>
            <person name="Hsing Y."/>
            <person name="Raghuvanshi S."/>
            <person name="Mohanty A."/>
            <person name="Bharti A.K."/>
            <person name="Gaur A."/>
            <person name="Gupta V."/>
            <person name="Kumar D."/>
            <person name="Ravi V."/>
            <person name="Vij S."/>
            <person name="Kapur A."/>
            <person name="Khurana P."/>
            <person name="Khurana P."/>
            <person name="Khurana J.P."/>
            <person name="Tyagi A.K."/>
            <person name="Gaikwad K."/>
            <person name="Singh A."/>
            <person name="Dalal V."/>
            <person name="Srivastava S."/>
            <person name="Dixit A."/>
            <person name="Pal A.K."/>
            <person name="Ghazi I.A."/>
            <person name="Yadav M."/>
            <person name="Pandit A."/>
            <person name="Bhargava A."/>
            <person name="Sureshbabu K."/>
            <person name="Batra K."/>
            <person name="Sharma T.R."/>
            <person name="Mohapatra T."/>
            <person name="Singh N.K."/>
            <person name="Messing J."/>
            <person name="Nelson A.B."/>
            <person name="Fuks G."/>
            <person name="Kavchok S."/>
            <person name="Keizer G."/>
            <person name="Linton E."/>
            <person name="Llaca V."/>
            <person name="Song R."/>
            <person name="Tanyolac B."/>
            <person name="Young S."/>
            <person name="Ho-Il K."/>
            <person name="Hahn J.H."/>
            <person name="Sangsakoo G."/>
            <person name="Vanavichit A."/>
            <person name="de Mattos Luiz.A.T."/>
            <person name="Zimmer P.D."/>
            <person name="Malone G."/>
            <person name="Dellagostin O."/>
            <person name="de Oliveira A.C."/>
            <person name="Bevan M."/>
            <person name="Bancroft I."/>
            <person name="Minx P."/>
            <person name="Cordum H."/>
            <person name="Wilson R."/>
            <person name="Cheng Z."/>
            <person name="Jin W."/>
            <person name="Jiang J."/>
            <person name="Leong S.A."/>
            <person name="Iwama H."/>
            <person name="Gojobori T."/>
            <person name="Itoh T."/>
            <person name="Niimura Y."/>
            <person name="Fujii Y."/>
            <person name="Habara T."/>
            <person name="Sakai H."/>
            <person name="Sato Y."/>
            <person name="Wilson G."/>
            <person name="Kumar K."/>
            <person name="McCouch S."/>
            <person name="Juretic N."/>
            <person name="Hoen D."/>
            <person name="Wright S."/>
            <person name="Bruskiewich R."/>
            <person name="Bureau T."/>
            <person name="Miyao A."/>
            <person name="Hirochika H."/>
            <person name="Nishikawa T."/>
            <person name="Kadowaki K."/>
            <person name="Sugiura M."/>
            <person name="Burr B."/>
            <person name="Sasaki T."/>
        </authorList>
    </citation>
    <scope>NUCLEOTIDE SEQUENCE [LARGE SCALE GENOMIC DNA]</scope>
    <source>
        <strain evidence="4">cv. Nipponbare</strain>
    </source>
</reference>
<dbReference type="PANTHER" id="PTHR34710:SF20">
    <property type="entry name" value="OS10G0550200 PROTEIN"/>
    <property type="match status" value="1"/>
</dbReference>
<dbReference type="Pfam" id="PF12274">
    <property type="entry name" value="DUF3615"/>
    <property type="match status" value="1"/>
</dbReference>
<dbReference type="Proteomes" id="UP000059680">
    <property type="component" value="Chromosome 5"/>
</dbReference>
<feature type="domain" description="DUF3615" evidence="2">
    <location>
        <begin position="165"/>
        <end position="277"/>
    </location>
</feature>
<dbReference type="Gramene" id="Os05t0544900-01">
    <property type="protein sequence ID" value="Os05t0544900-01"/>
    <property type="gene ID" value="Os05g0544900"/>
</dbReference>
<protein>
    <submittedName>
        <fullName evidence="3">Os05g0544900 protein</fullName>
    </submittedName>
</protein>